<comment type="caution">
    <text evidence="1">The sequence shown here is derived from an EMBL/GenBank/DDBJ whole genome shotgun (WGS) entry which is preliminary data.</text>
</comment>
<reference evidence="1 2" key="1">
    <citation type="submission" date="2023-01" db="EMBL/GenBank/DDBJ databases">
        <authorList>
            <person name="Whitehead M."/>
        </authorList>
    </citation>
    <scope>NUCLEOTIDE SEQUENCE [LARGE SCALE GENOMIC DNA]</scope>
</reference>
<evidence type="ECO:0000313" key="1">
    <source>
        <dbReference type="EMBL" id="CAI6349442.1"/>
    </source>
</evidence>
<dbReference type="Proteomes" id="UP001160148">
    <property type="component" value="Unassembled WGS sequence"/>
</dbReference>
<name>A0AAV0W199_9HEMI</name>
<proteinExistence type="predicted"/>
<keyword evidence="2" id="KW-1185">Reference proteome</keyword>
<protein>
    <submittedName>
        <fullName evidence="1">Uncharacterized protein</fullName>
    </submittedName>
</protein>
<gene>
    <name evidence="1" type="ORF">MEUPH1_LOCUS6000</name>
</gene>
<dbReference type="AlphaFoldDB" id="A0AAV0W199"/>
<sequence>MFARSFKFCLHLHEKLKDKFVTGLGKVSVIDRLCELEPDKLFIDLVYVALKCEASNKECPFHSMSSVTPRGNKRITLSSTESS</sequence>
<organism evidence="1 2">
    <name type="scientific">Macrosiphum euphorbiae</name>
    <name type="common">potato aphid</name>
    <dbReference type="NCBI Taxonomy" id="13131"/>
    <lineage>
        <taxon>Eukaryota</taxon>
        <taxon>Metazoa</taxon>
        <taxon>Ecdysozoa</taxon>
        <taxon>Arthropoda</taxon>
        <taxon>Hexapoda</taxon>
        <taxon>Insecta</taxon>
        <taxon>Pterygota</taxon>
        <taxon>Neoptera</taxon>
        <taxon>Paraneoptera</taxon>
        <taxon>Hemiptera</taxon>
        <taxon>Sternorrhyncha</taxon>
        <taxon>Aphidomorpha</taxon>
        <taxon>Aphidoidea</taxon>
        <taxon>Aphididae</taxon>
        <taxon>Macrosiphini</taxon>
        <taxon>Macrosiphum</taxon>
    </lineage>
</organism>
<accession>A0AAV0W199</accession>
<dbReference type="EMBL" id="CARXXK010000001">
    <property type="protein sequence ID" value="CAI6349442.1"/>
    <property type="molecule type" value="Genomic_DNA"/>
</dbReference>
<evidence type="ECO:0000313" key="2">
    <source>
        <dbReference type="Proteomes" id="UP001160148"/>
    </source>
</evidence>